<evidence type="ECO:0000313" key="2">
    <source>
        <dbReference type="EMBL" id="CAG8517795.1"/>
    </source>
</evidence>
<dbReference type="PRINTS" id="PR00114">
    <property type="entry name" value="STPHPHTASE"/>
</dbReference>
<dbReference type="InterPro" id="IPR006186">
    <property type="entry name" value="Ser/Thr-sp_prot-phosphatase"/>
</dbReference>
<dbReference type="InterPro" id="IPR050126">
    <property type="entry name" value="Ap4A_hydrolase"/>
</dbReference>
<dbReference type="GO" id="GO:0016791">
    <property type="term" value="F:phosphatase activity"/>
    <property type="evidence" value="ECO:0007669"/>
    <property type="project" value="TreeGrafter"/>
</dbReference>
<organism evidence="2 3">
    <name type="scientific">Paraglomus brasilianum</name>
    <dbReference type="NCBI Taxonomy" id="144538"/>
    <lineage>
        <taxon>Eukaryota</taxon>
        <taxon>Fungi</taxon>
        <taxon>Fungi incertae sedis</taxon>
        <taxon>Mucoromycota</taxon>
        <taxon>Glomeromycotina</taxon>
        <taxon>Glomeromycetes</taxon>
        <taxon>Paraglomerales</taxon>
        <taxon>Paraglomeraceae</taxon>
        <taxon>Paraglomus</taxon>
    </lineage>
</organism>
<comment type="caution">
    <text evidence="2">The sequence shown here is derived from an EMBL/GenBank/DDBJ whole genome shotgun (WGS) entry which is preliminary data.</text>
</comment>
<reference evidence="2" key="1">
    <citation type="submission" date="2021-06" db="EMBL/GenBank/DDBJ databases">
        <authorList>
            <person name="Kallberg Y."/>
            <person name="Tangrot J."/>
            <person name="Rosling A."/>
        </authorList>
    </citation>
    <scope>NUCLEOTIDE SEQUENCE</scope>
    <source>
        <strain evidence="2">BR232B</strain>
    </source>
</reference>
<dbReference type="Proteomes" id="UP000789739">
    <property type="component" value="Unassembled WGS sequence"/>
</dbReference>
<gene>
    <name evidence="2" type="ORF">PBRASI_LOCUS3458</name>
</gene>
<dbReference type="Pfam" id="PF00149">
    <property type="entry name" value="Metallophos"/>
    <property type="match status" value="1"/>
</dbReference>
<dbReference type="InterPro" id="IPR029052">
    <property type="entry name" value="Metallo-depent_PP-like"/>
</dbReference>
<dbReference type="GO" id="GO:0000298">
    <property type="term" value="F:endopolyphosphatase activity"/>
    <property type="evidence" value="ECO:0007669"/>
    <property type="project" value="TreeGrafter"/>
</dbReference>
<dbReference type="OrthoDB" id="10267127at2759"/>
<name>A0A9N9A4Z9_9GLOM</name>
<dbReference type="CDD" id="cd00144">
    <property type="entry name" value="MPP_PPP_family"/>
    <property type="match status" value="1"/>
</dbReference>
<dbReference type="PANTHER" id="PTHR42850:SF4">
    <property type="entry name" value="ZINC-DEPENDENT ENDOPOLYPHOSPHATASE"/>
    <property type="match status" value="1"/>
</dbReference>
<sequence>MLFYFPTKRIILTFALISLIVIALTATYNYKPVINSREYNALGNYTQISVLQPEHHNKRLIFIGDVHGMLHELEELLNKLKYNKERDHLIFVGDLVTKGPHSLEVARHVHDLGASCVRGNHDDKVLKWKQYLRLLEEDGLDLSEHIQRGWLPKDLVANSEHEMLARKLDESAYHYLQQCPLILEIKDLGIYVVHAGLLPHIPPDQQKPFDLMNMRNIRNDGSASKSKKYGQPWSIIWSDAQENSPTPKTVVYGHDAARGLTLRRYSFGIDSACVKGGQLTALIWNENQRIVSVPCIVDAANTNTNISRH</sequence>
<dbReference type="GO" id="GO:0005737">
    <property type="term" value="C:cytoplasm"/>
    <property type="evidence" value="ECO:0007669"/>
    <property type="project" value="TreeGrafter"/>
</dbReference>
<protein>
    <submittedName>
        <fullName evidence="2">4365_t:CDS:1</fullName>
    </submittedName>
</protein>
<dbReference type="PANTHER" id="PTHR42850">
    <property type="entry name" value="METALLOPHOSPHOESTERASE"/>
    <property type="match status" value="1"/>
</dbReference>
<dbReference type="Gene3D" id="3.60.21.10">
    <property type="match status" value="1"/>
</dbReference>
<evidence type="ECO:0000313" key="3">
    <source>
        <dbReference type="Proteomes" id="UP000789739"/>
    </source>
</evidence>
<proteinExistence type="predicted"/>
<accession>A0A9N9A4Z9</accession>
<dbReference type="InterPro" id="IPR004843">
    <property type="entry name" value="Calcineurin-like_PHP"/>
</dbReference>
<keyword evidence="3" id="KW-1185">Reference proteome</keyword>
<evidence type="ECO:0000259" key="1">
    <source>
        <dbReference type="Pfam" id="PF00149"/>
    </source>
</evidence>
<dbReference type="AlphaFoldDB" id="A0A9N9A4Z9"/>
<dbReference type="GO" id="GO:0006798">
    <property type="term" value="P:polyphosphate catabolic process"/>
    <property type="evidence" value="ECO:0007669"/>
    <property type="project" value="TreeGrafter"/>
</dbReference>
<dbReference type="EMBL" id="CAJVPI010000313">
    <property type="protein sequence ID" value="CAG8517795.1"/>
    <property type="molecule type" value="Genomic_DNA"/>
</dbReference>
<feature type="domain" description="Calcineurin-like phosphoesterase" evidence="1">
    <location>
        <begin position="59"/>
        <end position="273"/>
    </location>
</feature>
<dbReference type="SUPFAM" id="SSF56300">
    <property type="entry name" value="Metallo-dependent phosphatases"/>
    <property type="match status" value="1"/>
</dbReference>